<dbReference type="GO" id="GO:0006352">
    <property type="term" value="P:DNA-templated transcription initiation"/>
    <property type="evidence" value="ECO:0007669"/>
    <property type="project" value="InterPro"/>
</dbReference>
<accession>A0A1I6PJG3</accession>
<evidence type="ECO:0000256" key="2">
    <source>
        <dbReference type="ARBA" id="ARBA00023015"/>
    </source>
</evidence>
<evidence type="ECO:0000313" key="9">
    <source>
        <dbReference type="EMBL" id="SFS40306.1"/>
    </source>
</evidence>
<comment type="similarity">
    <text evidence="1 6">Belongs to the sigma-70 factor family. ECF subfamily.</text>
</comment>
<evidence type="ECO:0000256" key="6">
    <source>
        <dbReference type="RuleBase" id="RU000716"/>
    </source>
</evidence>
<evidence type="ECO:0000256" key="4">
    <source>
        <dbReference type="ARBA" id="ARBA00023125"/>
    </source>
</evidence>
<dbReference type="GO" id="GO:0003677">
    <property type="term" value="F:DNA binding"/>
    <property type="evidence" value="ECO:0007669"/>
    <property type="project" value="UniProtKB-KW"/>
</dbReference>
<dbReference type="InterPro" id="IPR013249">
    <property type="entry name" value="RNA_pol_sigma70_r4_t2"/>
</dbReference>
<dbReference type="InterPro" id="IPR000838">
    <property type="entry name" value="RNA_pol_sigma70_ECF_CS"/>
</dbReference>
<gene>
    <name evidence="9" type="ORF">SAMN04488006_1096</name>
</gene>
<dbReference type="Pfam" id="PF04542">
    <property type="entry name" value="Sigma70_r2"/>
    <property type="match status" value="1"/>
</dbReference>
<evidence type="ECO:0000256" key="5">
    <source>
        <dbReference type="ARBA" id="ARBA00023163"/>
    </source>
</evidence>
<keyword evidence="2 6" id="KW-0805">Transcription regulation</keyword>
<dbReference type="InterPro" id="IPR013324">
    <property type="entry name" value="RNA_pol_sigma_r3/r4-like"/>
</dbReference>
<proteinExistence type="inferred from homology"/>
<keyword evidence="3 6" id="KW-0731">Sigma factor</keyword>
<dbReference type="SUPFAM" id="SSF88946">
    <property type="entry name" value="Sigma2 domain of RNA polymerase sigma factors"/>
    <property type="match status" value="1"/>
</dbReference>
<dbReference type="PANTHER" id="PTHR43133">
    <property type="entry name" value="RNA POLYMERASE ECF-TYPE SIGMA FACTO"/>
    <property type="match status" value="1"/>
</dbReference>
<evidence type="ECO:0000313" key="10">
    <source>
        <dbReference type="Proteomes" id="UP000199312"/>
    </source>
</evidence>
<dbReference type="AlphaFoldDB" id="A0A1I6PJG3"/>
<dbReference type="EMBL" id="FOZP01000002">
    <property type="protein sequence ID" value="SFS40306.1"/>
    <property type="molecule type" value="Genomic_DNA"/>
</dbReference>
<evidence type="ECO:0000256" key="3">
    <source>
        <dbReference type="ARBA" id="ARBA00023082"/>
    </source>
</evidence>
<dbReference type="Gene3D" id="1.10.1740.10">
    <property type="match status" value="1"/>
</dbReference>
<organism evidence="9 10">
    <name type="scientific">Lutibacter maritimus</name>
    <dbReference type="NCBI Taxonomy" id="593133"/>
    <lineage>
        <taxon>Bacteria</taxon>
        <taxon>Pseudomonadati</taxon>
        <taxon>Bacteroidota</taxon>
        <taxon>Flavobacteriia</taxon>
        <taxon>Flavobacteriales</taxon>
        <taxon>Flavobacteriaceae</taxon>
        <taxon>Lutibacter</taxon>
    </lineage>
</organism>
<keyword evidence="5 6" id="KW-0804">Transcription</keyword>
<dbReference type="InterPro" id="IPR036388">
    <property type="entry name" value="WH-like_DNA-bd_sf"/>
</dbReference>
<protein>
    <recommendedName>
        <fullName evidence="6">RNA polymerase sigma factor</fullName>
    </recommendedName>
</protein>
<sequence>MDFSNLCDEKQFDIFYKQQINNVFRFILIKSKDNDEALDIVQEAFIKIWENCNKFKLSKAKSYLFSIANNLFLNVKKHEKVVRNYENTSTNLYIDAETPEDTLRGKEFKNKLEKALNELTDGQREVFLLNRVEGKKYREIAELLNISVKAVEKRMSSALVVLRTKIEELK</sequence>
<dbReference type="CDD" id="cd06171">
    <property type="entry name" value="Sigma70_r4"/>
    <property type="match status" value="1"/>
</dbReference>
<dbReference type="PROSITE" id="PS01063">
    <property type="entry name" value="SIGMA70_ECF"/>
    <property type="match status" value="1"/>
</dbReference>
<feature type="domain" description="RNA polymerase sigma-70 region 2" evidence="7">
    <location>
        <begin position="22"/>
        <end position="75"/>
    </location>
</feature>
<dbReference type="InterPro" id="IPR014284">
    <property type="entry name" value="RNA_pol_sigma-70_dom"/>
</dbReference>
<dbReference type="GO" id="GO:0016987">
    <property type="term" value="F:sigma factor activity"/>
    <property type="evidence" value="ECO:0007669"/>
    <property type="project" value="UniProtKB-KW"/>
</dbReference>
<dbReference type="RefSeq" id="WP_090223498.1">
    <property type="nucleotide sequence ID" value="NZ_FOZP01000002.1"/>
</dbReference>
<dbReference type="Pfam" id="PF08281">
    <property type="entry name" value="Sigma70_r4_2"/>
    <property type="match status" value="1"/>
</dbReference>
<evidence type="ECO:0000256" key="1">
    <source>
        <dbReference type="ARBA" id="ARBA00010641"/>
    </source>
</evidence>
<dbReference type="SUPFAM" id="SSF88659">
    <property type="entry name" value="Sigma3 and sigma4 domains of RNA polymerase sigma factors"/>
    <property type="match status" value="1"/>
</dbReference>
<keyword evidence="4 6" id="KW-0238">DNA-binding</keyword>
<feature type="domain" description="RNA polymerase sigma factor 70 region 4 type 2" evidence="8">
    <location>
        <begin position="110"/>
        <end position="159"/>
    </location>
</feature>
<dbReference type="InterPro" id="IPR013325">
    <property type="entry name" value="RNA_pol_sigma_r2"/>
</dbReference>
<dbReference type="PANTHER" id="PTHR43133:SF46">
    <property type="entry name" value="RNA POLYMERASE SIGMA-70 FACTOR ECF SUBFAMILY"/>
    <property type="match status" value="1"/>
</dbReference>
<name>A0A1I6PJG3_9FLAO</name>
<evidence type="ECO:0000259" key="8">
    <source>
        <dbReference type="Pfam" id="PF08281"/>
    </source>
</evidence>
<dbReference type="Proteomes" id="UP000199312">
    <property type="component" value="Unassembled WGS sequence"/>
</dbReference>
<dbReference type="OrthoDB" id="659855at2"/>
<dbReference type="InterPro" id="IPR007627">
    <property type="entry name" value="RNA_pol_sigma70_r2"/>
</dbReference>
<dbReference type="InterPro" id="IPR039425">
    <property type="entry name" value="RNA_pol_sigma-70-like"/>
</dbReference>
<reference evidence="10" key="1">
    <citation type="submission" date="2016-10" db="EMBL/GenBank/DDBJ databases">
        <authorList>
            <person name="Varghese N."/>
            <person name="Submissions S."/>
        </authorList>
    </citation>
    <scope>NUCLEOTIDE SEQUENCE [LARGE SCALE GENOMIC DNA]</scope>
    <source>
        <strain evidence="10">DSM 24450</strain>
    </source>
</reference>
<dbReference type="STRING" id="593133.SAMN04488006_1096"/>
<dbReference type="NCBIfam" id="TIGR02937">
    <property type="entry name" value="sigma70-ECF"/>
    <property type="match status" value="1"/>
</dbReference>
<keyword evidence="10" id="KW-1185">Reference proteome</keyword>
<dbReference type="Gene3D" id="1.10.10.10">
    <property type="entry name" value="Winged helix-like DNA-binding domain superfamily/Winged helix DNA-binding domain"/>
    <property type="match status" value="1"/>
</dbReference>
<evidence type="ECO:0000259" key="7">
    <source>
        <dbReference type="Pfam" id="PF04542"/>
    </source>
</evidence>